<dbReference type="AlphaFoldDB" id="A0A0W0FVF6"/>
<protein>
    <submittedName>
        <fullName evidence="2">Uncharacterized protein</fullName>
    </submittedName>
</protein>
<sequence length="334" mass="37328">MGVAQPPRQVERGVNRVITKIAGWDQAEEVHAPLLQDEAEDVYHSAPDLHNFGLLFGDLDNDDEDLFEDSKKYVFGDYNYPMIDVSTEDVRHEIWVEEERVLRNEQSAWFQGKGVLRERPAWEEYGAIGTSKPRRVYQEQEHKDERVIDHDTEHAESLSAGMDVKLRWQRQSGSAHSHSLVQRHSPPSTSTSRPRSCVNSQAKSPSTPAKSKSPTPLPPDAVDLVVEADSSSSPHSHSRPPLKKIYRCGFVGPDGEQGEVKVSGAGSGSGLPDKQQVETVEEVIQDLDQESEVKDVEITTGVDEHWQWQVATTTTPPAYVLGEEEEEEGNLWAS</sequence>
<feature type="compositionally biased region" description="Polar residues" evidence="1">
    <location>
        <begin position="170"/>
        <end position="182"/>
    </location>
</feature>
<dbReference type="EMBL" id="LATX01001600">
    <property type="protein sequence ID" value="KTB40186.1"/>
    <property type="molecule type" value="Genomic_DNA"/>
</dbReference>
<feature type="compositionally biased region" description="Basic and acidic residues" evidence="1">
    <location>
        <begin position="136"/>
        <end position="152"/>
    </location>
</feature>
<evidence type="ECO:0000313" key="2">
    <source>
        <dbReference type="EMBL" id="KTB40186.1"/>
    </source>
</evidence>
<accession>A0A0W0FVF6</accession>
<name>A0A0W0FVF6_MONRR</name>
<organism evidence="2 3">
    <name type="scientific">Moniliophthora roreri</name>
    <name type="common">Frosty pod rot fungus</name>
    <name type="synonym">Monilia roreri</name>
    <dbReference type="NCBI Taxonomy" id="221103"/>
    <lineage>
        <taxon>Eukaryota</taxon>
        <taxon>Fungi</taxon>
        <taxon>Dikarya</taxon>
        <taxon>Basidiomycota</taxon>
        <taxon>Agaricomycotina</taxon>
        <taxon>Agaricomycetes</taxon>
        <taxon>Agaricomycetidae</taxon>
        <taxon>Agaricales</taxon>
        <taxon>Marasmiineae</taxon>
        <taxon>Marasmiaceae</taxon>
        <taxon>Moniliophthora</taxon>
    </lineage>
</organism>
<proteinExistence type="predicted"/>
<reference evidence="2 3" key="1">
    <citation type="submission" date="2015-12" db="EMBL/GenBank/DDBJ databases">
        <title>Draft genome sequence of Moniliophthora roreri, the causal agent of frosty pod rot of cacao.</title>
        <authorList>
            <person name="Aime M.C."/>
            <person name="Diaz-Valderrama J.R."/>
            <person name="Kijpornyongpan T."/>
            <person name="Phillips-Mora W."/>
        </authorList>
    </citation>
    <scope>NUCLEOTIDE SEQUENCE [LARGE SCALE GENOMIC DNA]</scope>
    <source>
        <strain evidence="2 3">MCA 2952</strain>
    </source>
</reference>
<feature type="region of interest" description="Disordered" evidence="1">
    <location>
        <begin position="170"/>
        <end position="221"/>
    </location>
</feature>
<evidence type="ECO:0000313" key="3">
    <source>
        <dbReference type="Proteomes" id="UP000054988"/>
    </source>
</evidence>
<comment type="caution">
    <text evidence="2">The sequence shown here is derived from an EMBL/GenBank/DDBJ whole genome shotgun (WGS) entry which is preliminary data.</text>
</comment>
<evidence type="ECO:0000256" key="1">
    <source>
        <dbReference type="SAM" id="MobiDB-lite"/>
    </source>
</evidence>
<gene>
    <name evidence="2" type="ORF">WG66_7238</name>
</gene>
<feature type="region of interest" description="Disordered" evidence="1">
    <location>
        <begin position="132"/>
        <end position="152"/>
    </location>
</feature>
<feature type="compositionally biased region" description="Low complexity" evidence="1">
    <location>
        <begin position="185"/>
        <end position="214"/>
    </location>
</feature>
<dbReference type="Proteomes" id="UP000054988">
    <property type="component" value="Unassembled WGS sequence"/>
</dbReference>